<protein>
    <recommendedName>
        <fullName evidence="5">Tetratricopeptide repeat protein</fullName>
    </recommendedName>
</protein>
<evidence type="ECO:0000256" key="1">
    <source>
        <dbReference type="PROSITE-ProRule" id="PRU00339"/>
    </source>
</evidence>
<evidence type="ECO:0000313" key="4">
    <source>
        <dbReference type="Proteomes" id="UP000027341"/>
    </source>
</evidence>
<gene>
    <name evidence="3" type="ORF">EI16_06555</name>
</gene>
<dbReference type="RefSeq" id="WP_029911072.1">
    <property type="nucleotide sequence ID" value="NZ_AP020335.1"/>
</dbReference>
<dbReference type="AlphaFoldDB" id="A0A067A0Q0"/>
<dbReference type="Pfam" id="PF14559">
    <property type="entry name" value="TPR_19"/>
    <property type="match status" value="1"/>
</dbReference>
<feature type="chain" id="PRO_5001636111" description="Tetratricopeptide repeat protein" evidence="2">
    <location>
        <begin position="22"/>
        <end position="443"/>
    </location>
</feature>
<organism evidence="3 4">
    <name type="scientific">Hydrogenovibrio marinus</name>
    <dbReference type="NCBI Taxonomy" id="28885"/>
    <lineage>
        <taxon>Bacteria</taxon>
        <taxon>Pseudomonadati</taxon>
        <taxon>Pseudomonadota</taxon>
        <taxon>Gammaproteobacteria</taxon>
        <taxon>Thiotrichales</taxon>
        <taxon>Piscirickettsiaceae</taxon>
        <taxon>Hydrogenovibrio</taxon>
    </lineage>
</organism>
<keyword evidence="2" id="KW-0732">Signal</keyword>
<accession>A0A067A0Q0</accession>
<dbReference type="STRING" id="28885.EI16_06555"/>
<dbReference type="EMBL" id="JMIU01000001">
    <property type="protein sequence ID" value="KDN95945.1"/>
    <property type="molecule type" value="Genomic_DNA"/>
</dbReference>
<reference evidence="3 4" key="1">
    <citation type="submission" date="2014-04" db="EMBL/GenBank/DDBJ databases">
        <title>Draft genome sequence of Hydrogenovibrio marinus MH-110, a model organism for aerobic H2 metabolism.</title>
        <authorList>
            <person name="Cha H.J."/>
            <person name="Jo B.H."/>
            <person name="Hwang B.H."/>
        </authorList>
    </citation>
    <scope>NUCLEOTIDE SEQUENCE [LARGE SCALE GENOMIC DNA]</scope>
    <source>
        <strain evidence="3 4">MH-110</strain>
    </source>
</reference>
<evidence type="ECO:0000313" key="3">
    <source>
        <dbReference type="EMBL" id="KDN95945.1"/>
    </source>
</evidence>
<dbReference type="Gene3D" id="1.25.40.10">
    <property type="entry name" value="Tetratricopeptide repeat domain"/>
    <property type="match status" value="1"/>
</dbReference>
<keyword evidence="1" id="KW-0802">TPR repeat</keyword>
<dbReference type="Proteomes" id="UP000027341">
    <property type="component" value="Unassembled WGS sequence"/>
</dbReference>
<evidence type="ECO:0000256" key="2">
    <source>
        <dbReference type="SAM" id="SignalP"/>
    </source>
</evidence>
<dbReference type="InterPro" id="IPR019734">
    <property type="entry name" value="TPR_rpt"/>
</dbReference>
<feature type="repeat" description="TPR" evidence="1">
    <location>
        <begin position="89"/>
        <end position="122"/>
    </location>
</feature>
<comment type="caution">
    <text evidence="3">The sequence shown here is derived from an EMBL/GenBank/DDBJ whole genome shotgun (WGS) entry which is preliminary data.</text>
</comment>
<name>A0A067A0Q0_HYDMR</name>
<keyword evidence="4" id="KW-1185">Reference proteome</keyword>
<dbReference type="SUPFAM" id="SSF48452">
    <property type="entry name" value="TPR-like"/>
    <property type="match status" value="1"/>
</dbReference>
<dbReference type="InterPro" id="IPR011990">
    <property type="entry name" value="TPR-like_helical_dom_sf"/>
</dbReference>
<dbReference type="SMART" id="SM00028">
    <property type="entry name" value="TPR"/>
    <property type="match status" value="2"/>
</dbReference>
<proteinExistence type="predicted"/>
<feature type="signal peptide" evidence="2">
    <location>
        <begin position="1"/>
        <end position="21"/>
    </location>
</feature>
<evidence type="ECO:0008006" key="5">
    <source>
        <dbReference type="Google" id="ProtNLM"/>
    </source>
</evidence>
<dbReference type="PROSITE" id="PS50005">
    <property type="entry name" value="TPR"/>
    <property type="match status" value="1"/>
</dbReference>
<sequence>MKKISYFLFLSFLLPSFKAMAAVDFQSALQLYKDKHYEKAYEAFLTLADSDYTNVDYNYYLARAAFFVKEYNEAISAYERILIQYPNNARSKLELGRLYYEMHRYTEARKYLNDVLKTDAPQAVKNNIRYYLARMDQDGEKPTLNTVKATLLGSVFYDSNLNYSPESDQMILPSGSLKSAADIGAWGSEQMLVLNHRYENPNKQSYAWLNDFVLYNKASPGNSEYNILYGSYSPALSFQHDRWTLDAGVTVDGMNYGKNPYMMSYGISPKATYMPNLTEYFTTQFRFLKRDYQTNSTKPKDSKFAQISTLYQKRVGPLFSWYGQAVLERETADAAPTTLVNVDYHQLGLKAGVAYLLPQNLTLSGTFGYQDKLFENVDRLTKNFGGGDVNQHDKRYYAEVTLSKDFAKNVTAQLRASRVHNDSNLSVYAYQKSLYTFNVMKRF</sequence>